<dbReference type="GO" id="GO:0004712">
    <property type="term" value="F:protein serine/threonine/tyrosine kinase activity"/>
    <property type="evidence" value="ECO:0007669"/>
    <property type="project" value="UniProtKB-EC"/>
</dbReference>
<feature type="region of interest" description="Disordered" evidence="13">
    <location>
        <begin position="498"/>
        <end position="538"/>
    </location>
</feature>
<feature type="compositionally biased region" description="Polar residues" evidence="13">
    <location>
        <begin position="1"/>
        <end position="18"/>
    </location>
</feature>
<feature type="region of interest" description="Disordered" evidence="13">
    <location>
        <begin position="88"/>
        <end position="113"/>
    </location>
</feature>
<keyword evidence="5" id="KW-0808">Transferase</keyword>
<evidence type="ECO:0000256" key="5">
    <source>
        <dbReference type="ARBA" id="ARBA00022679"/>
    </source>
</evidence>
<evidence type="ECO:0000256" key="6">
    <source>
        <dbReference type="ARBA" id="ARBA00022741"/>
    </source>
</evidence>
<dbReference type="PROSITE" id="PS00108">
    <property type="entry name" value="PROTEIN_KINASE_ST"/>
    <property type="match status" value="1"/>
</dbReference>
<dbReference type="CDD" id="cd14224">
    <property type="entry name" value="PKc_DYRK2_3"/>
    <property type="match status" value="1"/>
</dbReference>
<evidence type="ECO:0000313" key="15">
    <source>
        <dbReference type="EMBL" id="CAH1784100.1"/>
    </source>
</evidence>
<dbReference type="GO" id="GO:0005856">
    <property type="term" value="C:cytoskeleton"/>
    <property type="evidence" value="ECO:0007669"/>
    <property type="project" value="TreeGrafter"/>
</dbReference>
<keyword evidence="16" id="KW-1185">Reference proteome</keyword>
<feature type="compositionally biased region" description="Low complexity" evidence="13">
    <location>
        <begin position="95"/>
        <end position="108"/>
    </location>
</feature>
<dbReference type="Gene3D" id="3.30.200.20">
    <property type="entry name" value="Phosphorylase Kinase, domain 1"/>
    <property type="match status" value="1"/>
</dbReference>
<keyword evidence="7" id="KW-0418">Kinase</keyword>
<dbReference type="EC" id="2.7.12.1" evidence="2"/>
<dbReference type="InterPro" id="IPR050494">
    <property type="entry name" value="Ser_Thr_dual-spec_kinase"/>
</dbReference>
<comment type="catalytic activity">
    <reaction evidence="11">
        <text>L-tyrosyl-[protein] + ATP = O-phospho-L-tyrosyl-[protein] + ADP + H(+)</text>
        <dbReference type="Rhea" id="RHEA:10596"/>
        <dbReference type="Rhea" id="RHEA-COMP:10136"/>
        <dbReference type="Rhea" id="RHEA-COMP:20101"/>
        <dbReference type="ChEBI" id="CHEBI:15378"/>
        <dbReference type="ChEBI" id="CHEBI:30616"/>
        <dbReference type="ChEBI" id="CHEBI:46858"/>
        <dbReference type="ChEBI" id="CHEBI:61978"/>
        <dbReference type="ChEBI" id="CHEBI:456216"/>
        <dbReference type="EC" id="2.7.12.1"/>
    </reaction>
</comment>
<dbReference type="InterPro" id="IPR017441">
    <property type="entry name" value="Protein_kinase_ATP_BS"/>
</dbReference>
<gene>
    <name evidence="15" type="ORF">OFUS_LOCUS10352</name>
</gene>
<keyword evidence="8 12" id="KW-0067">ATP-binding</keyword>
<dbReference type="InterPro" id="IPR011009">
    <property type="entry name" value="Kinase-like_dom_sf"/>
</dbReference>
<dbReference type="InterPro" id="IPR042521">
    <property type="entry name" value="DYRK"/>
</dbReference>
<dbReference type="InterPro" id="IPR008271">
    <property type="entry name" value="Ser/Thr_kinase_AS"/>
</dbReference>
<dbReference type="GO" id="GO:0005634">
    <property type="term" value="C:nucleus"/>
    <property type="evidence" value="ECO:0007669"/>
    <property type="project" value="TreeGrafter"/>
</dbReference>
<feature type="domain" description="Protein kinase" evidence="14">
    <location>
        <begin position="181"/>
        <end position="494"/>
    </location>
</feature>
<evidence type="ECO:0000313" key="16">
    <source>
        <dbReference type="Proteomes" id="UP000749559"/>
    </source>
</evidence>
<evidence type="ECO:0000256" key="9">
    <source>
        <dbReference type="ARBA" id="ARBA00049003"/>
    </source>
</evidence>
<dbReference type="Proteomes" id="UP000749559">
    <property type="component" value="Unassembled WGS sequence"/>
</dbReference>
<dbReference type="Pfam" id="PF00069">
    <property type="entry name" value="Pkinase"/>
    <property type="match status" value="1"/>
</dbReference>
<evidence type="ECO:0000256" key="12">
    <source>
        <dbReference type="PROSITE-ProRule" id="PRU10141"/>
    </source>
</evidence>
<dbReference type="GO" id="GO:0005737">
    <property type="term" value="C:cytoplasm"/>
    <property type="evidence" value="ECO:0007669"/>
    <property type="project" value="TreeGrafter"/>
</dbReference>
<evidence type="ECO:0000259" key="14">
    <source>
        <dbReference type="PROSITE" id="PS50011"/>
    </source>
</evidence>
<protein>
    <recommendedName>
        <fullName evidence="2">dual-specificity kinase</fullName>
        <ecNumber evidence="2">2.7.12.1</ecNumber>
    </recommendedName>
</protein>
<dbReference type="PROSITE" id="PS00107">
    <property type="entry name" value="PROTEIN_KINASE_ATP"/>
    <property type="match status" value="1"/>
</dbReference>
<evidence type="ECO:0000256" key="7">
    <source>
        <dbReference type="ARBA" id="ARBA00022777"/>
    </source>
</evidence>
<comment type="similarity">
    <text evidence="1">Belongs to the protein kinase superfamily. CMGC Ser/Thr protein kinase family. MNB/DYRK subfamily.</text>
</comment>
<accession>A0A8S4NTN9</accession>
<evidence type="ECO:0000256" key="2">
    <source>
        <dbReference type="ARBA" id="ARBA00013203"/>
    </source>
</evidence>
<comment type="caution">
    <text evidence="15">The sequence shown here is derived from an EMBL/GenBank/DDBJ whole genome shotgun (WGS) entry which is preliminary data.</text>
</comment>
<dbReference type="OrthoDB" id="9332038at2759"/>
<keyword evidence="4" id="KW-0597">Phosphoprotein</keyword>
<proteinExistence type="inferred from homology"/>
<dbReference type="PANTHER" id="PTHR24058">
    <property type="entry name" value="DUAL SPECIFICITY PROTEIN KINASE"/>
    <property type="match status" value="1"/>
</dbReference>
<feature type="region of interest" description="Disordered" evidence="13">
    <location>
        <begin position="434"/>
        <end position="453"/>
    </location>
</feature>
<evidence type="ECO:0000256" key="8">
    <source>
        <dbReference type="ARBA" id="ARBA00022840"/>
    </source>
</evidence>
<dbReference type="PANTHER" id="PTHR24058:SF112">
    <property type="entry name" value="DUAL SPECIFICITY TYROSINE-PHOSPHORYLATION-REGULATED KINASE 3 HOMOLOG-RELATED"/>
    <property type="match status" value="1"/>
</dbReference>
<keyword evidence="6 12" id="KW-0547">Nucleotide-binding</keyword>
<comment type="catalytic activity">
    <reaction evidence="10">
        <text>L-threonyl-[protein] + ATP = O-phospho-L-threonyl-[protein] + ADP + H(+)</text>
        <dbReference type="Rhea" id="RHEA:46608"/>
        <dbReference type="Rhea" id="RHEA-COMP:11060"/>
        <dbReference type="Rhea" id="RHEA-COMP:11605"/>
        <dbReference type="ChEBI" id="CHEBI:15378"/>
        <dbReference type="ChEBI" id="CHEBI:30013"/>
        <dbReference type="ChEBI" id="CHEBI:30616"/>
        <dbReference type="ChEBI" id="CHEBI:61977"/>
        <dbReference type="ChEBI" id="CHEBI:456216"/>
        <dbReference type="EC" id="2.7.12.1"/>
    </reaction>
</comment>
<dbReference type="Gene3D" id="3.30.10.30">
    <property type="entry name" value="DYRK"/>
    <property type="match status" value="1"/>
</dbReference>
<evidence type="ECO:0000256" key="11">
    <source>
        <dbReference type="ARBA" id="ARBA00051680"/>
    </source>
</evidence>
<dbReference type="AlphaFoldDB" id="A0A8S4NTN9"/>
<dbReference type="GO" id="GO:0005524">
    <property type="term" value="F:ATP binding"/>
    <property type="evidence" value="ECO:0007669"/>
    <property type="project" value="UniProtKB-UniRule"/>
</dbReference>
<dbReference type="Gene3D" id="1.10.510.10">
    <property type="entry name" value="Transferase(Phosphotransferase) domain 1"/>
    <property type="match status" value="1"/>
</dbReference>
<dbReference type="InterPro" id="IPR000719">
    <property type="entry name" value="Prot_kinase_dom"/>
</dbReference>
<name>A0A8S4NTN9_OWEFU</name>
<sequence length="554" mass="62546">MTTRVKQMPVQRTRSLTGNPPGENIYSHHTIDNPASHHLPPLTSQTVGGSSIHHGNQAGVKVQQLYEQEKIENKIQNGDHSYHVSQQLPSVRATSSAGSQASKGSSAKRTGTMTPESAMKQYMHKLSSFEHHEIFNYPHIYFVGANAKKRQGVVGGPSNNGYDDENGSYVHVPHDHIGYRYEVLKVIGKGSFGQVVKAYDHKTHSHIALKMVRNEKRFHRQAQEEIRILEHLKKQDKDNTMNIIHEYEHFTFRNHICITFELLSMNLYELIKKNKFQGFSLQLVRKFAHSILQCLDALAKNRIIHCDLKPENILLKQQGRSGIKVIDFGSSCYEHQRIYTYIQSRFYRAPEVIMGSKYGMPIDMWSLGCILAELLTGYPLFPGEDEGDQLATIIEVQGMPPQKLLDSSKRARNFISSKGYPRYCSVTTLPDGSTVLNGGRSRRGKMRGPPGSKDMITALKGADDPLFLDFMRRCLEWDPATRMTPSQALRHAWLRRRLPKPPPNETAGNTRQHSAKGIITKLPNGSSKGGELITEKMKPDINTRTKLPQIGSTM</sequence>
<dbReference type="FunFam" id="3.30.200.20:FF:000127">
    <property type="entry name" value="Putative dual specificity tyrosine-phosphorylation-regulated kinase 2"/>
    <property type="match status" value="1"/>
</dbReference>
<evidence type="ECO:0000256" key="13">
    <source>
        <dbReference type="SAM" id="MobiDB-lite"/>
    </source>
</evidence>
<keyword evidence="3" id="KW-0723">Serine/threonine-protein kinase</keyword>
<feature type="binding site" evidence="12">
    <location>
        <position position="210"/>
    </location>
    <ligand>
        <name>ATP</name>
        <dbReference type="ChEBI" id="CHEBI:30616"/>
    </ligand>
</feature>
<organism evidence="15 16">
    <name type="scientific">Owenia fusiformis</name>
    <name type="common">Polychaete worm</name>
    <dbReference type="NCBI Taxonomy" id="6347"/>
    <lineage>
        <taxon>Eukaryota</taxon>
        <taxon>Metazoa</taxon>
        <taxon>Spiralia</taxon>
        <taxon>Lophotrochozoa</taxon>
        <taxon>Annelida</taxon>
        <taxon>Polychaeta</taxon>
        <taxon>Sedentaria</taxon>
        <taxon>Canalipalpata</taxon>
        <taxon>Sabellida</taxon>
        <taxon>Oweniida</taxon>
        <taxon>Oweniidae</taxon>
        <taxon>Owenia</taxon>
    </lineage>
</organism>
<evidence type="ECO:0000256" key="1">
    <source>
        <dbReference type="ARBA" id="ARBA00008867"/>
    </source>
</evidence>
<dbReference type="EMBL" id="CAIIXF020000005">
    <property type="protein sequence ID" value="CAH1784100.1"/>
    <property type="molecule type" value="Genomic_DNA"/>
</dbReference>
<dbReference type="PROSITE" id="PS50011">
    <property type="entry name" value="PROTEIN_KINASE_DOM"/>
    <property type="match status" value="1"/>
</dbReference>
<evidence type="ECO:0000256" key="4">
    <source>
        <dbReference type="ARBA" id="ARBA00022553"/>
    </source>
</evidence>
<reference evidence="15" key="1">
    <citation type="submission" date="2022-03" db="EMBL/GenBank/DDBJ databases">
        <authorList>
            <person name="Martin C."/>
        </authorList>
    </citation>
    <scope>NUCLEOTIDE SEQUENCE</scope>
</reference>
<dbReference type="FunFam" id="1.10.510.10:FF:000112">
    <property type="entry name" value="Putative dual specificity tyrosine-phosphorylation-regulated kinase 2"/>
    <property type="match status" value="1"/>
</dbReference>
<comment type="catalytic activity">
    <reaction evidence="9">
        <text>L-seryl-[protein] + ATP = O-phospho-L-seryl-[protein] + ADP + H(+)</text>
        <dbReference type="Rhea" id="RHEA:17989"/>
        <dbReference type="Rhea" id="RHEA-COMP:9863"/>
        <dbReference type="Rhea" id="RHEA-COMP:11604"/>
        <dbReference type="ChEBI" id="CHEBI:15378"/>
        <dbReference type="ChEBI" id="CHEBI:29999"/>
        <dbReference type="ChEBI" id="CHEBI:30616"/>
        <dbReference type="ChEBI" id="CHEBI:83421"/>
        <dbReference type="ChEBI" id="CHEBI:456216"/>
        <dbReference type="EC" id="2.7.12.1"/>
    </reaction>
</comment>
<feature type="region of interest" description="Disordered" evidence="13">
    <location>
        <begin position="1"/>
        <end position="22"/>
    </location>
</feature>
<dbReference type="SUPFAM" id="SSF56112">
    <property type="entry name" value="Protein kinase-like (PK-like)"/>
    <property type="match status" value="1"/>
</dbReference>
<evidence type="ECO:0000256" key="3">
    <source>
        <dbReference type="ARBA" id="ARBA00022527"/>
    </source>
</evidence>
<dbReference type="GO" id="GO:0004674">
    <property type="term" value="F:protein serine/threonine kinase activity"/>
    <property type="evidence" value="ECO:0007669"/>
    <property type="project" value="UniProtKB-KW"/>
</dbReference>
<dbReference type="SMART" id="SM00220">
    <property type="entry name" value="S_TKc"/>
    <property type="match status" value="1"/>
</dbReference>
<evidence type="ECO:0000256" key="10">
    <source>
        <dbReference type="ARBA" id="ARBA00049308"/>
    </source>
</evidence>